<keyword evidence="2" id="KW-1185">Reference proteome</keyword>
<reference evidence="1 2" key="1">
    <citation type="submission" date="2022-06" db="EMBL/GenBank/DDBJ databases">
        <title>Haloarcula sp. a new haloarchaeum isolate from saline soil.</title>
        <authorList>
            <person name="Strakova D."/>
            <person name="Galisteo C."/>
            <person name="Sanchez-Porro C."/>
            <person name="Ventosa A."/>
        </authorList>
    </citation>
    <scope>NUCLEOTIDE SEQUENCE [LARGE SCALE GENOMIC DNA]</scope>
    <source>
        <strain evidence="1 2">JCM 15760</strain>
    </source>
</reference>
<dbReference type="Proteomes" id="UP001248536">
    <property type="component" value="Unassembled WGS sequence"/>
</dbReference>
<proteinExistence type="predicted"/>
<dbReference type="RefSeq" id="WP_152423048.1">
    <property type="nucleotide sequence ID" value="NZ_BAABDY010000004.1"/>
</dbReference>
<protein>
    <recommendedName>
        <fullName evidence="3">DUF4145 domain-containing protein</fullName>
    </recommendedName>
</protein>
<gene>
    <name evidence="1" type="ORF">NC662_13365</name>
</gene>
<dbReference type="EMBL" id="JAMQCP010000002">
    <property type="protein sequence ID" value="MDS0254702.1"/>
    <property type="molecule type" value="Genomic_DNA"/>
</dbReference>
<evidence type="ECO:0000313" key="2">
    <source>
        <dbReference type="Proteomes" id="UP001248536"/>
    </source>
</evidence>
<sequence length="256" mass="29984">MTAQRRKLIMCSENDGKSQRELQRAHDEVERHIKHGHERIVGWYIDNHEVGQGTEQNEICRDEVERLIDDYEQPPHQSIINKSILFLEKALDRYEDDNTVKLGYEETLTPDLYYLYLSIGTEILMNGIILKTRPEFFRETYLKHNRSLGLGAILCDTHQGKQVKNELRDHLFAELSEEQQNLIDDTLALIHLQRNNLVHLGYHTFSQPKNWEAFHHVLAYLVSEFTDQNSVAQRLIEHGDLELIDTEGYSLLPVDH</sequence>
<organism evidence="1 2">
    <name type="scientific">Haloarcula argentinensis</name>
    <dbReference type="NCBI Taxonomy" id="43776"/>
    <lineage>
        <taxon>Archaea</taxon>
        <taxon>Methanobacteriati</taxon>
        <taxon>Methanobacteriota</taxon>
        <taxon>Stenosarchaea group</taxon>
        <taxon>Halobacteria</taxon>
        <taxon>Halobacteriales</taxon>
        <taxon>Haloarculaceae</taxon>
        <taxon>Haloarcula</taxon>
    </lineage>
</organism>
<accession>A0ABU2F2B8</accession>
<name>A0ABU2F2B8_HALAR</name>
<evidence type="ECO:0000313" key="1">
    <source>
        <dbReference type="EMBL" id="MDS0254702.1"/>
    </source>
</evidence>
<evidence type="ECO:0008006" key="3">
    <source>
        <dbReference type="Google" id="ProtNLM"/>
    </source>
</evidence>
<comment type="caution">
    <text evidence="1">The sequence shown here is derived from an EMBL/GenBank/DDBJ whole genome shotgun (WGS) entry which is preliminary data.</text>
</comment>